<reference evidence="2" key="2">
    <citation type="journal article" date="2019" name="IMA Fungus">
        <title>Genome sequencing and comparison of five Tilletia species to identify candidate genes for the detection of regulated species infecting wheat.</title>
        <authorList>
            <person name="Nguyen H.D.T."/>
            <person name="Sultana T."/>
            <person name="Kesanakurti P."/>
            <person name="Hambleton S."/>
        </authorList>
    </citation>
    <scope>NUCLEOTIDE SEQUENCE</scope>
    <source>
        <strain evidence="2">DAOMC 238032</strain>
    </source>
</reference>
<dbReference type="Gene3D" id="1.20.200.10">
    <property type="entry name" value="Fumarase/aspartase (Central domain)"/>
    <property type="match status" value="1"/>
</dbReference>
<evidence type="ECO:0000313" key="2">
    <source>
        <dbReference type="EMBL" id="KAE8245754.1"/>
    </source>
</evidence>
<dbReference type="Proteomes" id="UP000836402">
    <property type="component" value="Unassembled WGS sequence"/>
</dbReference>
<comment type="caution">
    <text evidence="2">The sequence shown here is derived from an EMBL/GenBank/DDBJ whole genome shotgun (WGS) entry which is preliminary data.</text>
</comment>
<name>A0A8T8SRJ6_9BASI</name>
<dbReference type="SUPFAM" id="SSF48557">
    <property type="entry name" value="L-aspartase-like"/>
    <property type="match status" value="1"/>
</dbReference>
<protein>
    <submittedName>
        <fullName evidence="2">Uncharacterized protein</fullName>
    </submittedName>
</protein>
<proteinExistence type="predicted"/>
<dbReference type="GO" id="GO:0003824">
    <property type="term" value="F:catalytic activity"/>
    <property type="evidence" value="ECO:0007669"/>
    <property type="project" value="InterPro"/>
</dbReference>
<reference evidence="1" key="3">
    <citation type="submission" date="2020-10" db="EMBL/GenBank/DDBJ databases">
        <authorList>
            <person name="Sedaghatjoo S."/>
        </authorList>
    </citation>
    <scope>NUCLEOTIDE SEQUENCE</scope>
    <source>
        <strain evidence="1">AZH3</strain>
    </source>
</reference>
<gene>
    <name evidence="2" type="ORF">A4X03_0g7429</name>
    <name evidence="1" type="ORF">JKIAZH3_G1098</name>
</gene>
<dbReference type="EMBL" id="CAJHJG010003368">
    <property type="protein sequence ID" value="CAD6930613.1"/>
    <property type="molecule type" value="Genomic_DNA"/>
</dbReference>
<evidence type="ECO:0000313" key="3">
    <source>
        <dbReference type="Proteomes" id="UP000077671"/>
    </source>
</evidence>
<evidence type="ECO:0000313" key="1">
    <source>
        <dbReference type="EMBL" id="CAD6930613.1"/>
    </source>
</evidence>
<reference evidence="2" key="1">
    <citation type="submission" date="2016-04" db="EMBL/GenBank/DDBJ databases">
        <authorList>
            <person name="Nguyen H.D."/>
            <person name="Kesanakurti P."/>
            <person name="Cullis J."/>
            <person name="Levesque C.A."/>
            <person name="Hambleton S."/>
        </authorList>
    </citation>
    <scope>NUCLEOTIDE SEQUENCE</scope>
    <source>
        <strain evidence="2">DAOMC 238032</strain>
    </source>
</reference>
<dbReference type="Proteomes" id="UP000077671">
    <property type="component" value="Unassembled WGS sequence"/>
</dbReference>
<accession>A0A8T8SRJ6</accession>
<sequence>MEPHRSSCWKDPAFLASVAFLAMYKAQKLAVLIQVTTVMAVETLLGTDASFVPFSHGTAEEKHILLGEDSDGTVRQGIVTPYLFRTTTQFPGSQVEDVMVAVETIRVEARQDHSDDLGAMSIRQRAGREEAALAVPDRTELIQPSMNGGLAVKLVASDLSLNFRCKVIEIGSAVAPGLAHPLRFGGVVS</sequence>
<keyword evidence="4" id="KW-1185">Reference proteome</keyword>
<dbReference type="EMBL" id="LWDD02001755">
    <property type="protein sequence ID" value="KAE8245754.1"/>
    <property type="molecule type" value="Genomic_DNA"/>
</dbReference>
<organism evidence="2 3">
    <name type="scientific">Tilletia caries</name>
    <name type="common">wheat bunt fungus</name>
    <dbReference type="NCBI Taxonomy" id="13290"/>
    <lineage>
        <taxon>Eukaryota</taxon>
        <taxon>Fungi</taxon>
        <taxon>Dikarya</taxon>
        <taxon>Basidiomycota</taxon>
        <taxon>Ustilaginomycotina</taxon>
        <taxon>Exobasidiomycetes</taxon>
        <taxon>Tilletiales</taxon>
        <taxon>Tilletiaceae</taxon>
        <taxon>Tilletia</taxon>
    </lineage>
</organism>
<dbReference type="AlphaFoldDB" id="A0A8T8SRJ6"/>
<dbReference type="InterPro" id="IPR008948">
    <property type="entry name" value="L-Aspartase-like"/>
</dbReference>
<evidence type="ECO:0000313" key="4">
    <source>
        <dbReference type="Proteomes" id="UP000836402"/>
    </source>
</evidence>